<protein>
    <submittedName>
        <fullName evidence="2">Uncharacterized protein</fullName>
    </submittedName>
</protein>
<dbReference type="AlphaFoldDB" id="B8J6P8"/>
<organism evidence="2 3">
    <name type="scientific">Anaeromyxobacter dehalogenans (strain ATCC BAA-258 / DSM 21875 / 2CP-1)</name>
    <dbReference type="NCBI Taxonomy" id="455488"/>
    <lineage>
        <taxon>Bacteria</taxon>
        <taxon>Pseudomonadati</taxon>
        <taxon>Myxococcota</taxon>
        <taxon>Myxococcia</taxon>
        <taxon>Myxococcales</taxon>
        <taxon>Cystobacterineae</taxon>
        <taxon>Anaeromyxobacteraceae</taxon>
        <taxon>Anaeromyxobacter</taxon>
    </lineage>
</organism>
<name>B8J6P8_ANAD2</name>
<reference evidence="2" key="1">
    <citation type="submission" date="2009-01" db="EMBL/GenBank/DDBJ databases">
        <title>Complete sequence of Anaeromyxobacter dehalogenans 2CP-1.</title>
        <authorList>
            <consortium name="US DOE Joint Genome Institute"/>
            <person name="Lucas S."/>
            <person name="Copeland A."/>
            <person name="Lapidus A."/>
            <person name="Glavina del Rio T."/>
            <person name="Dalin E."/>
            <person name="Tice H."/>
            <person name="Bruce D."/>
            <person name="Goodwin L."/>
            <person name="Pitluck S."/>
            <person name="Saunders E."/>
            <person name="Brettin T."/>
            <person name="Detter J.C."/>
            <person name="Han C."/>
            <person name="Larimer F."/>
            <person name="Land M."/>
            <person name="Hauser L."/>
            <person name="Kyrpides N."/>
            <person name="Ovchinnikova G."/>
            <person name="Beliaev A.S."/>
            <person name="Richardson P."/>
        </authorList>
    </citation>
    <scope>NUCLEOTIDE SEQUENCE</scope>
    <source>
        <strain evidence="2">2CP-1</strain>
    </source>
</reference>
<evidence type="ECO:0000256" key="1">
    <source>
        <dbReference type="SAM" id="MobiDB-lite"/>
    </source>
</evidence>
<sequence>MCRKGVSYPVALQREKSKGVSGDPEALRNWSLACGPTTYLARICWNSKGWRCATGEARGLELQPSFVSTNGFGHEEWLFNNLWEIDGWRYGFLQPVNRAWDSHQGEVIDVGLYTKDPAKRRLWVGRIRRAEVLTEQQARTAHAEFERRGLLRKMRDEVTAIGGDTSTLESVSHSFAPFNIRFLASDLEIADPPEALPADHRVWSLHRYVLTSAGEGDFGLGGSAGTRNRRPEHFDPRSPTGPTEVEARHNQLQNHLFDLLDQKYGCAVVMERNRVDIVVEHPDLHAFIEVKSDPEARLALRHAIGQLLEYAWYERPDSPRPELIVAAPAPLTPAARAYIDRIRDKEGLRIRYFQVTLETSDLAGLTS</sequence>
<gene>
    <name evidence="2" type="ordered locus">A2cp1_3694</name>
</gene>
<dbReference type="Proteomes" id="UP000007089">
    <property type="component" value="Chromosome"/>
</dbReference>
<keyword evidence="3" id="KW-1185">Reference proteome</keyword>
<evidence type="ECO:0000313" key="2">
    <source>
        <dbReference type="EMBL" id="ACL67020.1"/>
    </source>
</evidence>
<feature type="region of interest" description="Disordered" evidence="1">
    <location>
        <begin position="219"/>
        <end position="244"/>
    </location>
</feature>
<dbReference type="KEGG" id="acp:A2cp1_3694"/>
<evidence type="ECO:0000313" key="3">
    <source>
        <dbReference type="Proteomes" id="UP000007089"/>
    </source>
</evidence>
<dbReference type="HOGENOM" id="CLU_787222_0_0_7"/>
<dbReference type="RefSeq" id="WP_015934790.1">
    <property type="nucleotide sequence ID" value="NC_011891.1"/>
</dbReference>
<dbReference type="EMBL" id="CP001359">
    <property type="protein sequence ID" value="ACL67020.1"/>
    <property type="molecule type" value="Genomic_DNA"/>
</dbReference>
<proteinExistence type="predicted"/>
<accession>B8J6P8</accession>